<organism evidence="2 3">
    <name type="scientific">Trifolium medium</name>
    <dbReference type="NCBI Taxonomy" id="97028"/>
    <lineage>
        <taxon>Eukaryota</taxon>
        <taxon>Viridiplantae</taxon>
        <taxon>Streptophyta</taxon>
        <taxon>Embryophyta</taxon>
        <taxon>Tracheophyta</taxon>
        <taxon>Spermatophyta</taxon>
        <taxon>Magnoliopsida</taxon>
        <taxon>eudicotyledons</taxon>
        <taxon>Gunneridae</taxon>
        <taxon>Pentapetalae</taxon>
        <taxon>rosids</taxon>
        <taxon>fabids</taxon>
        <taxon>Fabales</taxon>
        <taxon>Fabaceae</taxon>
        <taxon>Papilionoideae</taxon>
        <taxon>50 kb inversion clade</taxon>
        <taxon>NPAAA clade</taxon>
        <taxon>Hologalegina</taxon>
        <taxon>IRL clade</taxon>
        <taxon>Trifolieae</taxon>
        <taxon>Trifolium</taxon>
    </lineage>
</organism>
<reference evidence="2 3" key="1">
    <citation type="journal article" date="2018" name="Front. Plant Sci.">
        <title>Red Clover (Trifolium pratense) and Zigzag Clover (T. medium) - A Picture of Genomic Similarities and Differences.</title>
        <authorList>
            <person name="Dluhosova J."/>
            <person name="Istvanek J."/>
            <person name="Nedelnik J."/>
            <person name="Repkova J."/>
        </authorList>
    </citation>
    <scope>NUCLEOTIDE SEQUENCE [LARGE SCALE GENOMIC DNA]</scope>
    <source>
        <strain evidence="3">cv. 10/8</strain>
        <tissue evidence="2">Leaf</tissue>
    </source>
</reference>
<keyword evidence="3" id="KW-1185">Reference proteome</keyword>
<dbReference type="AlphaFoldDB" id="A0A392QFI3"/>
<dbReference type="Proteomes" id="UP000265520">
    <property type="component" value="Unassembled WGS sequence"/>
</dbReference>
<evidence type="ECO:0000256" key="1">
    <source>
        <dbReference type="SAM" id="MobiDB-lite"/>
    </source>
</evidence>
<feature type="compositionally biased region" description="Polar residues" evidence="1">
    <location>
        <begin position="20"/>
        <end position="30"/>
    </location>
</feature>
<name>A0A392QFI3_9FABA</name>
<evidence type="ECO:0000313" key="3">
    <source>
        <dbReference type="Proteomes" id="UP000265520"/>
    </source>
</evidence>
<evidence type="ECO:0000313" key="2">
    <source>
        <dbReference type="EMBL" id="MCI22055.1"/>
    </source>
</evidence>
<comment type="caution">
    <text evidence="2">The sequence shown here is derived from an EMBL/GenBank/DDBJ whole genome shotgun (WGS) entry which is preliminary data.</text>
</comment>
<feature type="region of interest" description="Disordered" evidence="1">
    <location>
        <begin position="1"/>
        <end position="30"/>
    </location>
</feature>
<protein>
    <submittedName>
        <fullName evidence="2">Uncharacterized protein</fullName>
    </submittedName>
</protein>
<feature type="non-terminal residue" evidence="2">
    <location>
        <position position="30"/>
    </location>
</feature>
<dbReference type="EMBL" id="LXQA010128377">
    <property type="protein sequence ID" value="MCI22055.1"/>
    <property type="molecule type" value="Genomic_DNA"/>
</dbReference>
<sequence length="30" mass="3175">MNVAEENVQEQAPQDEKQGGESSQVGPAFA</sequence>
<accession>A0A392QFI3</accession>
<proteinExistence type="predicted"/>